<sequence length="77" mass="8853">RHTHTFTVETYDEFKEKIEEGGFILAHWDGTTETEEKIKEETKATIRCIPMESDKKPGKCMVTGKPSACRVLFARAY</sequence>
<evidence type="ECO:0000259" key="1">
    <source>
        <dbReference type="SMART" id="SM00946"/>
    </source>
</evidence>
<dbReference type="InterPro" id="IPR016061">
    <property type="entry name" value="Pro-tRNA_ligase_II_C"/>
</dbReference>
<dbReference type="SMART" id="SM00946">
    <property type="entry name" value="ProRS-C_1"/>
    <property type="match status" value="1"/>
</dbReference>
<dbReference type="GO" id="GO:0006433">
    <property type="term" value="P:prolyl-tRNA aminoacylation"/>
    <property type="evidence" value="ECO:0007669"/>
    <property type="project" value="InterPro"/>
</dbReference>
<proteinExistence type="predicted"/>
<feature type="non-terminal residue" evidence="2">
    <location>
        <position position="1"/>
    </location>
</feature>
<dbReference type="AlphaFoldDB" id="A0A5J4PP75"/>
<protein>
    <submittedName>
        <fullName evidence="2">Proline--tRNA ligase</fullName>
        <ecNumber evidence="2">6.1.1.15</ecNumber>
    </submittedName>
</protein>
<dbReference type="GO" id="GO:0004827">
    <property type="term" value="F:proline-tRNA ligase activity"/>
    <property type="evidence" value="ECO:0007669"/>
    <property type="project" value="UniProtKB-EC"/>
</dbReference>
<dbReference type="Pfam" id="PF09180">
    <property type="entry name" value="ProRS-C_1"/>
    <property type="match status" value="1"/>
</dbReference>
<evidence type="ECO:0000313" key="2">
    <source>
        <dbReference type="EMBL" id="KAA6310678.1"/>
    </source>
</evidence>
<feature type="domain" description="Proline-tRNA ligase class II C-terminal" evidence="1">
    <location>
        <begin position="11"/>
        <end position="77"/>
    </location>
</feature>
<dbReference type="SUPFAM" id="SSF64586">
    <property type="entry name" value="C-terminal domain of ProRS"/>
    <property type="match status" value="1"/>
</dbReference>
<dbReference type="GO" id="GO:0005737">
    <property type="term" value="C:cytoplasm"/>
    <property type="evidence" value="ECO:0007669"/>
    <property type="project" value="InterPro"/>
</dbReference>
<comment type="caution">
    <text evidence="2">The sequence shown here is derived from an EMBL/GenBank/DDBJ whole genome shotgun (WGS) entry which is preliminary data.</text>
</comment>
<name>A0A5J4PP75_9ZZZZ</name>
<dbReference type="InterPro" id="IPR017449">
    <property type="entry name" value="Pro-tRNA_synth_II"/>
</dbReference>
<dbReference type="Gene3D" id="3.30.110.30">
    <property type="entry name" value="C-terminal domain of ProRS"/>
    <property type="match status" value="1"/>
</dbReference>
<gene>
    <name evidence="2" type="ORF">EZS27_038058</name>
</gene>
<dbReference type="GO" id="GO:0005524">
    <property type="term" value="F:ATP binding"/>
    <property type="evidence" value="ECO:0007669"/>
    <property type="project" value="InterPro"/>
</dbReference>
<accession>A0A5J4PP75</accession>
<organism evidence="2">
    <name type="scientific">termite gut metagenome</name>
    <dbReference type="NCBI Taxonomy" id="433724"/>
    <lineage>
        <taxon>unclassified sequences</taxon>
        <taxon>metagenomes</taxon>
        <taxon>organismal metagenomes</taxon>
    </lineage>
</organism>
<keyword evidence="2" id="KW-0436">Ligase</keyword>
<dbReference type="EC" id="6.1.1.15" evidence="2"/>
<dbReference type="EMBL" id="SNRY01007305">
    <property type="protein sequence ID" value="KAA6310678.1"/>
    <property type="molecule type" value="Genomic_DNA"/>
</dbReference>
<reference evidence="2" key="1">
    <citation type="submission" date="2019-03" db="EMBL/GenBank/DDBJ databases">
        <title>Single cell metagenomics reveals metabolic interactions within the superorganism composed of flagellate Streblomastix strix and complex community of Bacteroidetes bacteria on its surface.</title>
        <authorList>
            <person name="Treitli S.C."/>
            <person name="Kolisko M."/>
            <person name="Husnik F."/>
            <person name="Keeling P."/>
            <person name="Hampl V."/>
        </authorList>
    </citation>
    <scope>NUCLEOTIDE SEQUENCE</scope>
    <source>
        <strain evidence="2">STM</strain>
    </source>
</reference>